<dbReference type="PROSITE" id="PS50088">
    <property type="entry name" value="ANK_REPEAT"/>
    <property type="match status" value="3"/>
</dbReference>
<dbReference type="PANTHER" id="PTHR24171:SF9">
    <property type="entry name" value="ANKYRIN REPEAT DOMAIN-CONTAINING PROTEIN 39"/>
    <property type="match status" value="1"/>
</dbReference>
<evidence type="ECO:0000256" key="4">
    <source>
        <dbReference type="SAM" id="MobiDB-lite"/>
    </source>
</evidence>
<evidence type="ECO:0000256" key="5">
    <source>
        <dbReference type="SAM" id="Phobius"/>
    </source>
</evidence>
<keyword evidence="5" id="KW-0812">Transmembrane</keyword>
<keyword evidence="1" id="KW-0677">Repeat</keyword>
<organism evidence="6 7">
    <name type="scientific">Eimeria praecox</name>
    <dbReference type="NCBI Taxonomy" id="51316"/>
    <lineage>
        <taxon>Eukaryota</taxon>
        <taxon>Sar</taxon>
        <taxon>Alveolata</taxon>
        <taxon>Apicomplexa</taxon>
        <taxon>Conoidasida</taxon>
        <taxon>Coccidia</taxon>
        <taxon>Eucoccidiorida</taxon>
        <taxon>Eimeriorina</taxon>
        <taxon>Eimeriidae</taxon>
        <taxon>Eimeria</taxon>
    </lineage>
</organism>
<dbReference type="Pfam" id="PF12796">
    <property type="entry name" value="Ank_2"/>
    <property type="match status" value="2"/>
</dbReference>
<dbReference type="VEuPathDB" id="ToxoDB:EPH_0061790"/>
<feature type="transmembrane region" description="Helical" evidence="5">
    <location>
        <begin position="386"/>
        <end position="409"/>
    </location>
</feature>
<dbReference type="PANTHER" id="PTHR24171">
    <property type="entry name" value="ANKYRIN REPEAT DOMAIN-CONTAINING PROTEIN 39-RELATED"/>
    <property type="match status" value="1"/>
</dbReference>
<gene>
    <name evidence="6" type="ORF">EPH_0061790</name>
</gene>
<evidence type="ECO:0000313" key="7">
    <source>
        <dbReference type="Proteomes" id="UP000018201"/>
    </source>
</evidence>
<evidence type="ECO:0000256" key="2">
    <source>
        <dbReference type="ARBA" id="ARBA00023043"/>
    </source>
</evidence>
<dbReference type="InterPro" id="IPR036770">
    <property type="entry name" value="Ankyrin_rpt-contain_sf"/>
</dbReference>
<dbReference type="Proteomes" id="UP000018201">
    <property type="component" value="Unassembled WGS sequence"/>
</dbReference>
<dbReference type="EMBL" id="HG694306">
    <property type="protein sequence ID" value="CDI85781.1"/>
    <property type="molecule type" value="Genomic_DNA"/>
</dbReference>
<feature type="repeat" description="ANK" evidence="3">
    <location>
        <begin position="152"/>
        <end position="184"/>
    </location>
</feature>
<keyword evidence="7" id="KW-1185">Reference proteome</keyword>
<keyword evidence="2 3" id="KW-0040">ANK repeat</keyword>
<keyword evidence="5" id="KW-0472">Membrane</keyword>
<dbReference type="SMART" id="SM00248">
    <property type="entry name" value="ANK"/>
    <property type="match status" value="5"/>
</dbReference>
<name>U6GZN1_9EIME</name>
<feature type="repeat" description="ANK" evidence="3">
    <location>
        <begin position="36"/>
        <end position="61"/>
    </location>
</feature>
<protein>
    <submittedName>
        <fullName evidence="6">Uncharacterized protein</fullName>
    </submittedName>
</protein>
<feature type="region of interest" description="Disordered" evidence="4">
    <location>
        <begin position="700"/>
        <end position="724"/>
    </location>
</feature>
<dbReference type="InterPro" id="IPR002110">
    <property type="entry name" value="Ankyrin_rpt"/>
</dbReference>
<dbReference type="SUPFAM" id="SSF48403">
    <property type="entry name" value="Ankyrin repeat"/>
    <property type="match status" value="1"/>
</dbReference>
<dbReference type="Gene3D" id="1.25.40.20">
    <property type="entry name" value="Ankyrin repeat-containing domain"/>
    <property type="match status" value="2"/>
</dbReference>
<proteinExistence type="predicted"/>
<reference evidence="6" key="2">
    <citation type="submission" date="2013-10" db="EMBL/GenBank/DDBJ databases">
        <authorList>
            <person name="Aslett M."/>
        </authorList>
    </citation>
    <scope>NUCLEOTIDE SEQUENCE [LARGE SCALE GENOMIC DNA]</scope>
    <source>
        <strain evidence="6">Houghton</strain>
    </source>
</reference>
<sequence>MLTAKLCKACEDGDVKEVEELLASGATPNFAPSGNGYRYPLHYAATSGHTEIVKLLLKVSALRPQKLIRYSLGTCSASLKSANSQKHTDVMMLLLDGGADVEATDAKIPSLDVLGPGFGYLTPLHYATEAGHVDTVELLLQLGADPRGVDASGWTPVHWACRRGHKPVVDLLLSYGGSIEDRDFRSLTPLDVAYLFNHTALAKLLDANKSSEVDDGVPQEEPGIPPTSIVEQNCSAFNSIEWQREEYLGWRGGALARLALGASILVISVGDYLSRVFMAAFFAVAARTFQGLGPTLAAATVLACCSVVLPTVALGICCSCHFRSIGIWAAWRAAKFVHAMVDSESGEGQRTLQPTRLALDDLLCVNLLRRLFIGIIYSDHHYALKFAAAGCILPPAAVVCCLLLVLQIVVVTAAALLAILCLGALSFVWISAFKAFLLSRRGLLLYLDCLTHASALGMSTEGSVQQGNEIHNPRAHELPPNRAPEMQPVSEHRLDAFRENTGHVYPFGSLYPSKFVQSPGSAGKAGTDAKPDSIYSLAGEKLNLKAVEDKENQARPPRDATSGGPGLSFRWSAYYTKASHCGNVPQKLHPCPSLQWAIQLHRQHIEIYRDRQRLMQQRRKRCIQQPGRARSCSSCASGTVPAREQRSAEQMQKIPGKAGWSLHMSTDGRFDDSLRAQVYAQDRDTLSAVCGEAKEMFWPGAREQGSTKSSSTDDKSQGTLNSLDNDATTPWCHDILAFAYGGHAQETHIELAAAADSHSVAPCTGILFSKEVPAPRGHEKVSLRSDSAAYRLAGVSPYRWVQQKVERHHGAPPRSPFPITRSFRSRAAPGSPPCISNSRIPSKESFGCGFNSRRPKGTLRTAALQTKAVCVGSSVFSTAAHPALYTDPAECVEGPNEHRHRNPEVLCGFPVLRGGKKISLKSHIDDAEYDVMVTRTERLIFSWFERLVSLRYAEVTALSQSAAEKVSSTISETDSWPAGGDGREILPPVLTASPSVEEANAGIKWDTFSTLFHQGHSTEQVDGVKGASAASTLEEEKRVPCLCTEDLFDLPVKQPVKSDARQYICGKRDHEQRDSALLRVITGRLCLDSPAPFQWSKHAGPGTSRGSCSTRGDSGSCKLAAPTPHYRFKDMVELPHLREERTPHQAIAEPRPSTSQACNWDDAKTTLNHSYSGREALWIVPHHISEGQADCSLQVPAAQAAEVGRPDDCIASEQVHICSGPPEPPITPSGSVCLEALGTGRSTLSKNRRASGENSLHGPLRPGGTMLTHNNTVSGLLSIAGVIFIHFYILCTSAPFLVEPGIDLHGDLVLCCPPVQPGVPCFLSIET</sequence>
<reference evidence="6" key="1">
    <citation type="submission" date="2013-10" db="EMBL/GenBank/DDBJ databases">
        <title>Genomic analysis of the causative agents of coccidiosis in chickens.</title>
        <authorList>
            <person name="Reid A.J."/>
            <person name="Blake D."/>
            <person name="Billington K."/>
            <person name="Browne H."/>
            <person name="Dunn M."/>
            <person name="Hung S."/>
            <person name="Kawahara F."/>
            <person name="Miranda-Saavedra D."/>
            <person name="Mourier T."/>
            <person name="Nagra H."/>
            <person name="Otto T.D."/>
            <person name="Rawlings N."/>
            <person name="Sanchez A."/>
            <person name="Sanders M."/>
            <person name="Subramaniam C."/>
            <person name="Tay Y."/>
            <person name="Dear P."/>
            <person name="Doerig C."/>
            <person name="Gruber A."/>
            <person name="Parkinson J."/>
            <person name="Shirley M."/>
            <person name="Wan K.L."/>
            <person name="Berriman M."/>
            <person name="Tomley F."/>
            <person name="Pain A."/>
        </authorList>
    </citation>
    <scope>NUCLEOTIDE SEQUENCE [LARGE SCALE GENOMIC DNA]</scope>
    <source>
        <strain evidence="6">Houghton</strain>
    </source>
</reference>
<feature type="transmembrane region" description="Helical" evidence="5">
    <location>
        <begin position="415"/>
        <end position="437"/>
    </location>
</feature>
<evidence type="ECO:0000313" key="6">
    <source>
        <dbReference type="EMBL" id="CDI85781.1"/>
    </source>
</evidence>
<keyword evidence="5" id="KW-1133">Transmembrane helix</keyword>
<evidence type="ECO:0000256" key="3">
    <source>
        <dbReference type="PROSITE-ProRule" id="PRU00023"/>
    </source>
</evidence>
<feature type="repeat" description="ANK" evidence="3">
    <location>
        <begin position="119"/>
        <end position="151"/>
    </location>
</feature>
<evidence type="ECO:0000256" key="1">
    <source>
        <dbReference type="ARBA" id="ARBA00022737"/>
    </source>
</evidence>
<feature type="transmembrane region" description="Helical" evidence="5">
    <location>
        <begin position="258"/>
        <end position="284"/>
    </location>
</feature>
<accession>U6GZN1</accession>
<feature type="transmembrane region" description="Helical" evidence="5">
    <location>
        <begin position="296"/>
        <end position="322"/>
    </location>
</feature>
<dbReference type="PROSITE" id="PS50297">
    <property type="entry name" value="ANK_REP_REGION"/>
    <property type="match status" value="3"/>
</dbReference>
<dbReference type="OrthoDB" id="10264606at2759"/>